<reference evidence="5 6" key="1">
    <citation type="journal article" date="2018" name="Nat. Genet.">
        <title>The Rosa genome provides new insights in the design of modern roses.</title>
        <authorList>
            <person name="Bendahmane M."/>
        </authorList>
    </citation>
    <scope>NUCLEOTIDE SEQUENCE [LARGE SCALE GENOMIC DNA]</scope>
    <source>
        <strain evidence="6">cv. Old Blush</strain>
    </source>
</reference>
<dbReference type="AlphaFoldDB" id="A0A2P6SCX2"/>
<feature type="transmembrane region" description="Helical" evidence="4">
    <location>
        <begin position="199"/>
        <end position="218"/>
    </location>
</feature>
<keyword evidence="6" id="KW-1185">Reference proteome</keyword>
<organism evidence="5 6">
    <name type="scientific">Rosa chinensis</name>
    <name type="common">China rose</name>
    <dbReference type="NCBI Taxonomy" id="74649"/>
    <lineage>
        <taxon>Eukaryota</taxon>
        <taxon>Viridiplantae</taxon>
        <taxon>Streptophyta</taxon>
        <taxon>Embryophyta</taxon>
        <taxon>Tracheophyta</taxon>
        <taxon>Spermatophyta</taxon>
        <taxon>Magnoliopsida</taxon>
        <taxon>eudicotyledons</taxon>
        <taxon>Gunneridae</taxon>
        <taxon>Pentapetalae</taxon>
        <taxon>rosids</taxon>
        <taxon>fabids</taxon>
        <taxon>Rosales</taxon>
        <taxon>Rosaceae</taxon>
        <taxon>Rosoideae</taxon>
        <taxon>Rosoideae incertae sedis</taxon>
        <taxon>Rosa</taxon>
    </lineage>
</organism>
<feature type="transmembrane region" description="Helical" evidence="4">
    <location>
        <begin position="175"/>
        <end position="193"/>
    </location>
</feature>
<dbReference type="STRING" id="74649.A0A2P6SCX2"/>
<gene>
    <name evidence="5" type="ORF">RchiOBHm_Chr1g0337261</name>
</gene>
<name>A0A2P6SCX2_ROSCH</name>
<evidence type="ECO:0008006" key="7">
    <source>
        <dbReference type="Google" id="ProtNLM"/>
    </source>
</evidence>
<evidence type="ECO:0000313" key="5">
    <source>
        <dbReference type="EMBL" id="PRQ56517.1"/>
    </source>
</evidence>
<evidence type="ECO:0000256" key="4">
    <source>
        <dbReference type="SAM" id="Phobius"/>
    </source>
</evidence>
<evidence type="ECO:0000313" key="6">
    <source>
        <dbReference type="Proteomes" id="UP000238479"/>
    </source>
</evidence>
<dbReference type="Proteomes" id="UP000238479">
    <property type="component" value="Chromosome 1"/>
</dbReference>
<proteinExistence type="predicted"/>
<feature type="transmembrane region" description="Helical" evidence="4">
    <location>
        <begin position="33"/>
        <end position="57"/>
    </location>
</feature>
<accession>A0A2P6SCX2</accession>
<protein>
    <recommendedName>
        <fullName evidence="7">WAT1-related protein</fullName>
    </recommendedName>
</protein>
<dbReference type="GO" id="GO:0016020">
    <property type="term" value="C:membrane"/>
    <property type="evidence" value="ECO:0007669"/>
    <property type="project" value="InterPro"/>
</dbReference>
<dbReference type="EMBL" id="PDCK01000039">
    <property type="protein sequence ID" value="PRQ56517.1"/>
    <property type="molecule type" value="Genomic_DNA"/>
</dbReference>
<evidence type="ECO:0000256" key="2">
    <source>
        <dbReference type="ARBA" id="ARBA00022989"/>
    </source>
</evidence>
<dbReference type="InterPro" id="IPR030184">
    <property type="entry name" value="WAT1-related"/>
</dbReference>
<keyword evidence="3 4" id="KW-0472">Membrane</keyword>
<feature type="transmembrane region" description="Helical" evidence="4">
    <location>
        <begin position="117"/>
        <end position="138"/>
    </location>
</feature>
<dbReference type="Gramene" id="PRQ56517">
    <property type="protein sequence ID" value="PRQ56517"/>
    <property type="gene ID" value="RchiOBHm_Chr1g0337261"/>
</dbReference>
<sequence>MGLIRRAKLGLAVILVQLSPVLDQNLYYMGMKNLSATFTSAMLNMLPAFAFCLAWIFRYNSIIHTHVLGHTLIYRQYIDNALTCRFEKVSLKKLHSIAKVMGTVITAITLRSYPCQLSLTAMICFWGMVEGAILAFIVERGHSGAWSIQFNIELAMQSGVAYYVMGMVVKEKGPIFYLAFHPLATVGCNPGFLVLAEQLYIGSVIGVALIIIGLYLVLWGKAKDQSPPSQCCMIDEVALITQRLIDDQQR</sequence>
<evidence type="ECO:0000256" key="3">
    <source>
        <dbReference type="ARBA" id="ARBA00023136"/>
    </source>
</evidence>
<dbReference type="PANTHER" id="PTHR31218">
    <property type="entry name" value="WAT1-RELATED PROTEIN"/>
    <property type="match status" value="1"/>
</dbReference>
<evidence type="ECO:0000256" key="1">
    <source>
        <dbReference type="ARBA" id="ARBA00022692"/>
    </source>
</evidence>
<keyword evidence="2 4" id="KW-1133">Transmembrane helix</keyword>
<keyword evidence="1 4" id="KW-0812">Transmembrane</keyword>
<comment type="caution">
    <text evidence="5">The sequence shown here is derived from an EMBL/GenBank/DDBJ whole genome shotgun (WGS) entry which is preliminary data.</text>
</comment>
<dbReference type="GO" id="GO:0022857">
    <property type="term" value="F:transmembrane transporter activity"/>
    <property type="evidence" value="ECO:0007669"/>
    <property type="project" value="InterPro"/>
</dbReference>